<keyword evidence="3" id="KW-1185">Reference proteome</keyword>
<feature type="compositionally biased region" description="Polar residues" evidence="1">
    <location>
        <begin position="236"/>
        <end position="245"/>
    </location>
</feature>
<feature type="compositionally biased region" description="Polar residues" evidence="1">
    <location>
        <begin position="334"/>
        <end position="347"/>
    </location>
</feature>
<reference evidence="2 3" key="1">
    <citation type="journal article" date="2020" name="Genomics">
        <title>Complete, high-quality genomes from long-read metagenomic sequencing of two wolf lichen thalli reveals enigmatic genome architecture.</title>
        <authorList>
            <person name="McKenzie S.K."/>
            <person name="Walston R.F."/>
            <person name="Allen J.L."/>
        </authorList>
    </citation>
    <scope>NUCLEOTIDE SEQUENCE [LARGE SCALE GENOMIC DNA]</scope>
    <source>
        <strain evidence="2">WasteWater2</strain>
    </source>
</reference>
<protein>
    <submittedName>
        <fullName evidence="2">Uncharacterized protein</fullName>
    </submittedName>
</protein>
<gene>
    <name evidence="2" type="ORF">HO173_002035</name>
</gene>
<evidence type="ECO:0000313" key="3">
    <source>
        <dbReference type="Proteomes" id="UP000578531"/>
    </source>
</evidence>
<dbReference type="AlphaFoldDB" id="A0A8H6G2Z5"/>
<dbReference type="Proteomes" id="UP000578531">
    <property type="component" value="Unassembled WGS sequence"/>
</dbReference>
<evidence type="ECO:0000313" key="2">
    <source>
        <dbReference type="EMBL" id="KAF6239491.1"/>
    </source>
</evidence>
<dbReference type="EMBL" id="JACCJC010000005">
    <property type="protein sequence ID" value="KAF6239491.1"/>
    <property type="molecule type" value="Genomic_DNA"/>
</dbReference>
<name>A0A8H6G2Z5_9LECA</name>
<proteinExistence type="predicted"/>
<dbReference type="GeneID" id="59283709"/>
<organism evidence="2 3">
    <name type="scientific">Letharia columbiana</name>
    <dbReference type="NCBI Taxonomy" id="112416"/>
    <lineage>
        <taxon>Eukaryota</taxon>
        <taxon>Fungi</taxon>
        <taxon>Dikarya</taxon>
        <taxon>Ascomycota</taxon>
        <taxon>Pezizomycotina</taxon>
        <taxon>Lecanoromycetes</taxon>
        <taxon>OSLEUM clade</taxon>
        <taxon>Lecanoromycetidae</taxon>
        <taxon>Lecanorales</taxon>
        <taxon>Lecanorineae</taxon>
        <taxon>Parmeliaceae</taxon>
        <taxon>Letharia</taxon>
    </lineage>
</organism>
<dbReference type="OrthoDB" id="5411608at2759"/>
<dbReference type="RefSeq" id="XP_037168766.1">
    <property type="nucleotide sequence ID" value="XM_037303971.1"/>
</dbReference>
<feature type="compositionally biased region" description="Basic and acidic residues" evidence="1">
    <location>
        <begin position="257"/>
        <end position="272"/>
    </location>
</feature>
<feature type="compositionally biased region" description="Low complexity" evidence="1">
    <location>
        <begin position="317"/>
        <end position="333"/>
    </location>
</feature>
<evidence type="ECO:0000256" key="1">
    <source>
        <dbReference type="SAM" id="MobiDB-lite"/>
    </source>
</evidence>
<feature type="region of interest" description="Disordered" evidence="1">
    <location>
        <begin position="236"/>
        <end position="287"/>
    </location>
</feature>
<sequence length="552" mass="60178">MASLIVADGFEDEVPVPWDRSPSASNILTCAADHLVWIPHYMAKREEDESFELQQKRWTELINLRQVMIDHKMDAAGVELAISNVFDPKKGRIIDSMILDGQKLMATILRLEELRIDPSNVKMTLEKAFVPGMNGAYDSDLLRLKGMIEMREQMAAMGLPTGCVEVSISEVFKPLSAAAKTVKSEEVSEASATKPFSPTAGIIQPVELDASPTAIFNQSTAEIGKPAELEASETAITIQSSSSTEAGKPVESPARLTEMRPVSKDTETDKPAEVPSQPTSMKHPSSDVEHIAIIGTSIEAMDLDSSPATTSSPLAKAPSVSTSPSTVRSAPSAKTASRLNSPSTPRPTLSAKRSAPADTEIELGSAQNPICLGSSPAPPKRQRTTNDVASRADPKTRESWKVPIQSVGIMGLHLKPRSDDADLSLAFDVVTQRVVFFKGQQSLTALYPGLEIVPEALLSVTRPAYTQSKQLRVRFTWLDPDAEETFLDIMVATKQDCRVLIARLKNLTSFSEILLPEPRMNRLYEDATWVVNETHNAFGVSVTKLSENVWLD</sequence>
<feature type="region of interest" description="Disordered" evidence="1">
    <location>
        <begin position="303"/>
        <end position="397"/>
    </location>
</feature>
<accession>A0A8H6G2Z5</accession>
<comment type="caution">
    <text evidence="2">The sequence shown here is derived from an EMBL/GenBank/DDBJ whole genome shotgun (WGS) entry which is preliminary data.</text>
</comment>